<evidence type="ECO:0000313" key="3">
    <source>
        <dbReference type="Proteomes" id="UP000638263"/>
    </source>
</evidence>
<dbReference type="SUPFAM" id="SSF52540">
    <property type="entry name" value="P-loop containing nucleoside triphosphate hydrolases"/>
    <property type="match status" value="1"/>
</dbReference>
<dbReference type="Gene3D" id="1.25.40.10">
    <property type="entry name" value="Tetratricopeptide repeat domain"/>
    <property type="match status" value="2"/>
</dbReference>
<reference evidence="2" key="1">
    <citation type="journal article" date="2014" name="Int. J. Syst. Evol. Microbiol.">
        <title>Complete genome sequence of Corynebacterium casei LMG S-19264T (=DSM 44701T), isolated from a smear-ripened cheese.</title>
        <authorList>
            <consortium name="US DOE Joint Genome Institute (JGI-PGF)"/>
            <person name="Walter F."/>
            <person name="Albersmeier A."/>
            <person name="Kalinowski J."/>
            <person name="Ruckert C."/>
        </authorList>
    </citation>
    <scope>NUCLEOTIDE SEQUENCE</scope>
    <source>
        <strain evidence="2">CGMCC 4.3508</strain>
    </source>
</reference>
<dbReference type="InterPro" id="IPR011990">
    <property type="entry name" value="TPR-like_helical_dom_sf"/>
</dbReference>
<dbReference type="InterPro" id="IPR027417">
    <property type="entry name" value="P-loop_NTPase"/>
</dbReference>
<protein>
    <submittedName>
        <fullName evidence="2">ATPase</fullName>
    </submittedName>
</protein>
<gene>
    <name evidence="2" type="ORF">GCM10011588_20310</name>
</gene>
<name>A0A917RFN3_9NOCA</name>
<dbReference type="PANTHER" id="PTHR47691">
    <property type="entry name" value="REGULATOR-RELATED"/>
    <property type="match status" value="1"/>
</dbReference>
<feature type="repeat" description="TPR" evidence="1">
    <location>
        <begin position="693"/>
        <end position="726"/>
    </location>
</feature>
<evidence type="ECO:0000256" key="1">
    <source>
        <dbReference type="PROSITE-ProRule" id="PRU00339"/>
    </source>
</evidence>
<dbReference type="PRINTS" id="PR00364">
    <property type="entry name" value="DISEASERSIST"/>
</dbReference>
<proteinExistence type="predicted"/>
<evidence type="ECO:0000313" key="2">
    <source>
        <dbReference type="EMBL" id="GGL05789.1"/>
    </source>
</evidence>
<dbReference type="InterPro" id="IPR036388">
    <property type="entry name" value="WH-like_DNA-bd_sf"/>
</dbReference>
<dbReference type="PANTHER" id="PTHR47691:SF3">
    <property type="entry name" value="HTH-TYPE TRANSCRIPTIONAL REGULATOR RV0890C-RELATED"/>
    <property type="match status" value="1"/>
</dbReference>
<dbReference type="Gene3D" id="1.10.10.10">
    <property type="entry name" value="Winged helix-like DNA-binding domain superfamily/Winged helix DNA-binding domain"/>
    <property type="match status" value="1"/>
</dbReference>
<dbReference type="Pfam" id="PF13424">
    <property type="entry name" value="TPR_12"/>
    <property type="match status" value="3"/>
</dbReference>
<reference evidence="2" key="2">
    <citation type="submission" date="2020-09" db="EMBL/GenBank/DDBJ databases">
        <authorList>
            <person name="Sun Q."/>
            <person name="Zhou Y."/>
        </authorList>
    </citation>
    <scope>NUCLEOTIDE SEQUENCE</scope>
    <source>
        <strain evidence="2">CGMCC 4.3508</strain>
    </source>
</reference>
<dbReference type="RefSeq" id="WP_062998503.1">
    <property type="nucleotide sequence ID" value="NZ_BMMH01000003.1"/>
</dbReference>
<accession>A0A917RFN3</accession>
<dbReference type="Proteomes" id="UP000638263">
    <property type="component" value="Unassembled WGS sequence"/>
</dbReference>
<dbReference type="AlphaFoldDB" id="A0A917RFN3"/>
<keyword evidence="1" id="KW-0802">TPR repeat</keyword>
<dbReference type="EMBL" id="BMMH01000003">
    <property type="protein sequence ID" value="GGL05789.1"/>
    <property type="molecule type" value="Genomic_DNA"/>
</dbReference>
<keyword evidence="3" id="KW-1185">Reference proteome</keyword>
<dbReference type="GO" id="GO:0043531">
    <property type="term" value="F:ADP binding"/>
    <property type="evidence" value="ECO:0007669"/>
    <property type="project" value="InterPro"/>
</dbReference>
<organism evidence="2 3">
    <name type="scientific">Nocardia jinanensis</name>
    <dbReference type="NCBI Taxonomy" id="382504"/>
    <lineage>
        <taxon>Bacteria</taxon>
        <taxon>Bacillati</taxon>
        <taxon>Actinomycetota</taxon>
        <taxon>Actinomycetes</taxon>
        <taxon>Mycobacteriales</taxon>
        <taxon>Nocardiaceae</taxon>
        <taxon>Nocardia</taxon>
    </lineage>
</organism>
<dbReference type="SMART" id="SM00028">
    <property type="entry name" value="TPR"/>
    <property type="match status" value="7"/>
</dbReference>
<sequence length="788" mass="85987">MSGSLPRDVGTLTGREQEFALIASSALPGGVVSIHTIDGMAGIGKTALVTRAAHQLAARFPDGQYFVELHGHTPGRNPAEPSEVLARLLTDLGLDPSSLPPTLEGRRDLWRDRVAGKQVLLVLDDARDHTQVEPLLPGTGDCLTLITSRRRLTALDGAVGLALDVLTADPATELFVALSRRAASNDAEQAAVAEIVRLCGYLPLAIVLLAGRLAHHPAWRIVDLAEDFAAAQDRLDELEAGPRAVRVAFEMSLQDLPIEQQRMFRCLGLHPGSEIEADAVAALANVSARVARRQLEAFYTDHLIEETRPGRYRLHDLVRSFAQAEVNNDPPEANARALDRLLDHYQGTAAAAARLITRRTRPTQGHSSTTSPLRTSREFSNEVQALAWMRTERANLFACLDHVTTSGQRQRVADLTESLAGLLERDGPWPHAILRHQGAMAAARDLGDRLGEANALANCGRISELTGNYGQATELQLQAQALYRQIGNRLGEANTLTNRGIVCERTERYAEALELYRPALAVYRELGDALGEAGTLTNIGLIHMWTGDYAQAADLHQQSITCNHAIGNRLGEARALTNLAYVRMRTGRHAEAADLHQQALTLYRDIGNRLGEATTLTNLGLVRGATQDYEAATTLHQQALDYFRDLDNRLGEARTLTNLAEVHAWTGRHAEAADLHQQALALFRDIGNRLGEAEVLNRVGMLSLKTGHVQNALDIFTEALDLARAIKSYPEQARALDGTARSRIEFGDTTSAVTELKEAIRIYRHLTAPEAETAEAYLATVESTTPIN</sequence>
<dbReference type="Gene3D" id="3.40.50.300">
    <property type="entry name" value="P-loop containing nucleotide triphosphate hydrolases"/>
    <property type="match status" value="1"/>
</dbReference>
<dbReference type="InterPro" id="IPR019734">
    <property type="entry name" value="TPR_rpt"/>
</dbReference>
<dbReference type="PROSITE" id="PS50005">
    <property type="entry name" value="TPR"/>
    <property type="match status" value="1"/>
</dbReference>
<comment type="caution">
    <text evidence="2">The sequence shown here is derived from an EMBL/GenBank/DDBJ whole genome shotgun (WGS) entry which is preliminary data.</text>
</comment>
<dbReference type="SUPFAM" id="SSF48452">
    <property type="entry name" value="TPR-like"/>
    <property type="match status" value="2"/>
</dbReference>